<dbReference type="AlphaFoldDB" id="A0A8H4PU89"/>
<sequence length="949" mass="104065">MSASSSSSSLPRGPTSVTRHCSQDDNPVEDGSTCLDKDELQPSANQAELSLGLGSLRIDGIDILETSESIENIGETLRAPGSATRAAGALHGMPVQHEIEKPTVDGLENEEPPVARPFHKWVRSFHRKARQRPPLWGSNAGAHPRWFLGPGHDENMSRRASVNRESSSSGSSFRFVTAVRSASVSLASVSIVARSRRNNALSQCVSRTDRSSVASASGPRVSEDSAMLDKMDVVDAAATERALQRRRILEELISTEEGYIGDVRFLMNVYVTILASLPAACMGLRSSINKNLTEIVELHEEILGELHQAVPHSEYTQPQMTSNFATRASTLAVDGPGHRRWTSVDGFVGSNNRMAYLQGVPGMMAEPQVAAEVAKVFAKKMNRFFIYKEYGAKYELMIKDVASANQAMPQWEMYQRGLETLASMLGSAKNADEGSKRALTMGDLLVKPIQRVCKYPLLFAELLKHTPVSDCPNSHMEVDGVLTRLREAMAEINRATDDSLTKATLERTWLLQDRLVFSNKRLDAVSKNRVRSFGHIRLCGTLHVCWQSPSGVDGQYLICLLYRDVLCLASAGKADQIYIIHACINLNGAKIENIDNGRGLQCHTAPFSWKLVFECDHQLYEMIMTACTPKEEVEWRTRLSRPVKDSSGLREPSCLGSMDLDMKSLGTVFGKPGTIARRVSIHRATTVGPKSPLCQVVLKNTSVVRDTANNASAALTVNRSQSVLATHARMSVLAPARSERARLETLLVDVWSREVLPFPGMTTRARSEHLVRASASTVMRKLSVASITSTFARRSGSPTQKSKPIEAPPGRLDFKRRRWKSSTEDAWPACKGADTETIRRTKRARTGRVVPTEPRVETDAEHTCLAAKTTARPARCMRTTSGGEATILRTTSANSMRLSEYMLPIGSKSHVDMEDKCQGAGDGVSGVSVRGKFGNKGDGGGHGFRSIFR</sequence>
<feature type="domain" description="DH" evidence="2">
    <location>
        <begin position="244"/>
        <end position="495"/>
    </location>
</feature>
<dbReference type="SMART" id="SM00325">
    <property type="entry name" value="RhoGEF"/>
    <property type="match status" value="1"/>
</dbReference>
<name>A0A8H4PU89_9HYPO</name>
<feature type="region of interest" description="Disordered" evidence="1">
    <location>
        <begin position="147"/>
        <end position="169"/>
    </location>
</feature>
<accession>A0A8H4PU89</accession>
<dbReference type="Gene3D" id="1.20.900.10">
    <property type="entry name" value="Dbl homology (DH) domain"/>
    <property type="match status" value="1"/>
</dbReference>
<dbReference type="Pfam" id="PF00621">
    <property type="entry name" value="RhoGEF"/>
    <property type="match status" value="1"/>
</dbReference>
<evidence type="ECO:0000313" key="4">
    <source>
        <dbReference type="Proteomes" id="UP000557566"/>
    </source>
</evidence>
<dbReference type="PANTHER" id="PTHR45818:SF3">
    <property type="entry name" value="PROTEIN VAV"/>
    <property type="match status" value="1"/>
</dbReference>
<dbReference type="EMBL" id="JAAVMX010000003">
    <property type="protein sequence ID" value="KAF4510522.1"/>
    <property type="molecule type" value="Genomic_DNA"/>
</dbReference>
<reference evidence="3 4" key="1">
    <citation type="journal article" date="2020" name="Genome Biol. Evol.">
        <title>A new high-quality draft genome assembly of the Chinese cordyceps Ophiocordyceps sinensis.</title>
        <authorList>
            <person name="Shu R."/>
            <person name="Zhang J."/>
            <person name="Meng Q."/>
            <person name="Zhang H."/>
            <person name="Zhou G."/>
            <person name="Li M."/>
            <person name="Wu P."/>
            <person name="Zhao Y."/>
            <person name="Chen C."/>
            <person name="Qin Q."/>
        </authorList>
    </citation>
    <scope>NUCLEOTIDE SEQUENCE [LARGE SCALE GENOMIC DNA]</scope>
    <source>
        <strain evidence="3 4">IOZ07</strain>
    </source>
</reference>
<dbReference type="InterPro" id="IPR000219">
    <property type="entry name" value="DH_dom"/>
</dbReference>
<feature type="region of interest" description="Disordered" evidence="1">
    <location>
        <begin position="1"/>
        <end position="33"/>
    </location>
</feature>
<evidence type="ECO:0000256" key="1">
    <source>
        <dbReference type="SAM" id="MobiDB-lite"/>
    </source>
</evidence>
<dbReference type="Proteomes" id="UP000557566">
    <property type="component" value="Unassembled WGS sequence"/>
</dbReference>
<dbReference type="GO" id="GO:0005085">
    <property type="term" value="F:guanyl-nucleotide exchange factor activity"/>
    <property type="evidence" value="ECO:0007669"/>
    <property type="project" value="InterPro"/>
</dbReference>
<dbReference type="OrthoDB" id="8059989at2759"/>
<keyword evidence="4" id="KW-1185">Reference proteome</keyword>
<organism evidence="3 4">
    <name type="scientific">Ophiocordyceps sinensis</name>
    <dbReference type="NCBI Taxonomy" id="72228"/>
    <lineage>
        <taxon>Eukaryota</taxon>
        <taxon>Fungi</taxon>
        <taxon>Dikarya</taxon>
        <taxon>Ascomycota</taxon>
        <taxon>Pezizomycotina</taxon>
        <taxon>Sordariomycetes</taxon>
        <taxon>Hypocreomycetidae</taxon>
        <taxon>Hypocreales</taxon>
        <taxon>Ophiocordycipitaceae</taxon>
        <taxon>Ophiocordyceps</taxon>
    </lineage>
</organism>
<dbReference type="InterPro" id="IPR035899">
    <property type="entry name" value="DBL_dom_sf"/>
</dbReference>
<dbReference type="SUPFAM" id="SSF48065">
    <property type="entry name" value="DBL homology domain (DH-domain)"/>
    <property type="match status" value="1"/>
</dbReference>
<comment type="caution">
    <text evidence="3">The sequence shown here is derived from an EMBL/GenBank/DDBJ whole genome shotgun (WGS) entry which is preliminary data.</text>
</comment>
<protein>
    <recommendedName>
        <fullName evidence="2">DH domain-containing protein</fullName>
    </recommendedName>
</protein>
<dbReference type="PANTHER" id="PTHR45818">
    <property type="entry name" value="PROTEIN VAV"/>
    <property type="match status" value="1"/>
</dbReference>
<feature type="compositionally biased region" description="Low complexity" evidence="1">
    <location>
        <begin position="158"/>
        <end position="169"/>
    </location>
</feature>
<proteinExistence type="predicted"/>
<dbReference type="PROSITE" id="PS50010">
    <property type="entry name" value="DH_2"/>
    <property type="match status" value="1"/>
</dbReference>
<evidence type="ECO:0000313" key="3">
    <source>
        <dbReference type="EMBL" id="KAF4510522.1"/>
    </source>
</evidence>
<evidence type="ECO:0000259" key="2">
    <source>
        <dbReference type="PROSITE" id="PS50010"/>
    </source>
</evidence>
<gene>
    <name evidence="3" type="ORF">G6O67_002402</name>
</gene>
<dbReference type="GO" id="GO:0005737">
    <property type="term" value="C:cytoplasm"/>
    <property type="evidence" value="ECO:0007669"/>
    <property type="project" value="TreeGrafter"/>
</dbReference>